<organism evidence="2 3">
    <name type="scientific">Arenibacter troitsensis</name>
    <dbReference type="NCBI Taxonomy" id="188872"/>
    <lineage>
        <taxon>Bacteria</taxon>
        <taxon>Pseudomonadati</taxon>
        <taxon>Bacteroidota</taxon>
        <taxon>Flavobacteriia</taxon>
        <taxon>Flavobacteriales</taxon>
        <taxon>Flavobacteriaceae</taxon>
        <taxon>Arenibacter</taxon>
    </lineage>
</organism>
<accession>A0A1X7JH27</accession>
<protein>
    <recommendedName>
        <fullName evidence="1">Glucosamine inositolphosphorylceramide transferase 1 N-terminal domain-containing protein</fullName>
    </recommendedName>
</protein>
<feature type="domain" description="Glucosamine inositolphosphorylceramide transferase 1 N-terminal" evidence="1">
    <location>
        <begin position="311"/>
        <end position="518"/>
    </location>
</feature>
<evidence type="ECO:0000313" key="3">
    <source>
        <dbReference type="Proteomes" id="UP000193420"/>
    </source>
</evidence>
<dbReference type="InterPro" id="IPR023296">
    <property type="entry name" value="Glyco_hydro_beta-prop_sf"/>
</dbReference>
<gene>
    <name evidence="2" type="ORF">SAMN03080602_01847</name>
</gene>
<dbReference type="STRING" id="188872.SAMN03080602_01847"/>
<dbReference type="InterPro" id="IPR004263">
    <property type="entry name" value="Exostosin"/>
</dbReference>
<dbReference type="SUPFAM" id="SSF75005">
    <property type="entry name" value="Arabinanase/levansucrase/invertase"/>
    <property type="match status" value="1"/>
</dbReference>
<dbReference type="AlphaFoldDB" id="A0A1X7JH27"/>
<dbReference type="EMBL" id="FXAO01000003">
    <property type="protein sequence ID" value="SMG27345.1"/>
    <property type="molecule type" value="Genomic_DNA"/>
</dbReference>
<dbReference type="RefSeq" id="WP_085498271.1">
    <property type="nucleotide sequence ID" value="NZ_FXAO01000003.1"/>
</dbReference>
<evidence type="ECO:0000313" key="2">
    <source>
        <dbReference type="EMBL" id="SMG27345.1"/>
    </source>
</evidence>
<evidence type="ECO:0000259" key="1">
    <source>
        <dbReference type="Pfam" id="PF24793"/>
    </source>
</evidence>
<name>A0A1X7JH27_9FLAO</name>
<sequence length="552" mass="64179">MGVRIGVMIKNLEELSNWELRIIQGIINDSKLKLALFIKDGRTKNKETFKEQFTKFISTKNSIGQLVLNLQLLIERKLFFKAFQTIDKSILLQHLSTIDLIKLEPEEHDGIDFFNDEDSNTIAQNNLDVILKFGFNKIEGNILNSANFGIWSLLYADKSGNKFGPIAFWKVLHKEPSIEVSLQQLFLDSVQDKCLDKAYFNCLWSVVNTTDTVLEGSVSLILKNLRKLYNGTYTLPESIVSANERYTRPSLYSVFIYTYGFYSSLIRKGSKSLNIKYFGVRYQHWTLFLGKGNFITTDISKLRPVNQPIDEFWADPFLFQYGNKNYVFFETFCYKTKKGKLSCGIIENDQLTNIVDVLNLEYHLSYPFIFEEDGEIYLMPETLDNKRLEIYKCIHFPTKWELYTTAFEGEFVADASFYNDKEGQKWLFINKKEIPNLRLHSELFIYKVDSLKLNTLVPHTQNPVIIDTRTGRNGGAIFSYNNEIYRPSQRTVEGIYGRALNINKIKELTINSYIEENTMIFEPDFKNGLMSMHHLHQIDGLFVYDAAYKKSK</sequence>
<dbReference type="PANTHER" id="PTHR48261">
    <property type="entry name" value="ACETYLGLUCOSAMINYLTRANSFERASE"/>
    <property type="match status" value="1"/>
</dbReference>
<dbReference type="GO" id="GO:0016757">
    <property type="term" value="F:glycosyltransferase activity"/>
    <property type="evidence" value="ECO:0007669"/>
    <property type="project" value="InterPro"/>
</dbReference>
<proteinExistence type="predicted"/>
<dbReference type="OrthoDB" id="3771157at2"/>
<dbReference type="Pfam" id="PF24793">
    <property type="entry name" value="GINT1_N"/>
    <property type="match status" value="1"/>
</dbReference>
<dbReference type="PANTHER" id="PTHR48261:SF2">
    <property type="entry name" value="ACETYLGLUCOSAMINYLTRANSFERASE"/>
    <property type="match status" value="1"/>
</dbReference>
<keyword evidence="3" id="KW-1185">Reference proteome</keyword>
<dbReference type="Proteomes" id="UP000193420">
    <property type="component" value="Unassembled WGS sequence"/>
</dbReference>
<reference evidence="3" key="1">
    <citation type="submission" date="2017-04" db="EMBL/GenBank/DDBJ databases">
        <authorList>
            <person name="Varghese N."/>
            <person name="Submissions S."/>
        </authorList>
    </citation>
    <scope>NUCLEOTIDE SEQUENCE [LARGE SCALE GENOMIC DNA]</scope>
    <source>
        <strain evidence="3">DSM 19835</strain>
    </source>
</reference>
<dbReference type="InterPro" id="IPR056442">
    <property type="entry name" value="GINT1_N"/>
</dbReference>